<feature type="domain" description="Receptor ligand binding region" evidence="6">
    <location>
        <begin position="12"/>
        <end position="332"/>
    </location>
</feature>
<comment type="caution">
    <text evidence="7">The sequence shown here is derived from an EMBL/GenBank/DDBJ whole genome shotgun (WGS) entry which is preliminary data.</text>
</comment>
<keyword evidence="7" id="KW-0675">Receptor</keyword>
<dbReference type="CDD" id="cd19990">
    <property type="entry name" value="PBP1_GABAb_receptor_plant"/>
    <property type="match status" value="1"/>
</dbReference>
<dbReference type="InterPro" id="IPR028082">
    <property type="entry name" value="Peripla_BP_I"/>
</dbReference>
<evidence type="ECO:0000259" key="6">
    <source>
        <dbReference type="Pfam" id="PF01094"/>
    </source>
</evidence>
<sequence>MESWTGKSINWSITMAISDFYALNPNYRTRLVLHTTDSKGDSVEALSAVDHLLNNMKVQAIIGPETQLQSKLLALFANKAKVPIFSFAAPSSKEYPYLFQIKEDESTMAKSIVALVESYYWRNVTFIYEDTDDGRDILPFLVEAFHDVNIRISHRSAISASVTLDEIAKELRKIISFHTTIIIVHTSPSLASKLFLNARKLGMVGKEHAWILTEKTVDVFQSTNFDVIESLQGALGLRPYVPASSRLYNLKARWHNYFYRKYPTSVTKEVPVPAIRAYDTVWALAESFEKAEVPRYGVSVLNEVLKVKLNGISGEFQLSEGKVLSNGYDIMTAIDYGEMRVGYWTPLEGIRRAHLPIHLYSGLGKEAVNWRGGPTTAPKGRVLQTTPTKELKIGVLRTKPFKYFTDVTYDVEKNVTNATGFSKDVFDACLRGLLYKVPYVFISYENATYDDLVWKVYNQEIDAVVGDSTILPNRSEYVDFTATYSDLGVGTVGKIKEHDMWFFLKPLHWGVWLTSIGSLITTCIVIWIIENMNKEPKGPPSQYIGFGSIFWLILLTIFFAQSSLSFSLRDIEEKAVKIRIFYLVTRGAYLDHWIHSNIDFTVDSRAI</sequence>
<reference evidence="7 8" key="1">
    <citation type="journal article" date="2018" name="Mol. Plant">
        <title>The genome of Artemisia annua provides insight into the evolution of Asteraceae family and artemisinin biosynthesis.</title>
        <authorList>
            <person name="Shen Q."/>
            <person name="Zhang L."/>
            <person name="Liao Z."/>
            <person name="Wang S."/>
            <person name="Yan T."/>
            <person name="Shi P."/>
            <person name="Liu M."/>
            <person name="Fu X."/>
            <person name="Pan Q."/>
            <person name="Wang Y."/>
            <person name="Lv Z."/>
            <person name="Lu X."/>
            <person name="Zhang F."/>
            <person name="Jiang W."/>
            <person name="Ma Y."/>
            <person name="Chen M."/>
            <person name="Hao X."/>
            <person name="Li L."/>
            <person name="Tang Y."/>
            <person name="Lv G."/>
            <person name="Zhou Y."/>
            <person name="Sun X."/>
            <person name="Brodelius P.E."/>
            <person name="Rose J.K.C."/>
            <person name="Tang K."/>
        </authorList>
    </citation>
    <scope>NUCLEOTIDE SEQUENCE [LARGE SCALE GENOMIC DNA]</scope>
    <source>
        <strain evidence="8">cv. Huhao1</strain>
        <tissue evidence="7">Leaf</tissue>
    </source>
</reference>
<dbReference type="Proteomes" id="UP000245207">
    <property type="component" value="Unassembled WGS sequence"/>
</dbReference>
<evidence type="ECO:0000313" key="7">
    <source>
        <dbReference type="EMBL" id="PWA62886.1"/>
    </source>
</evidence>
<proteinExistence type="predicted"/>
<dbReference type="InterPro" id="IPR015683">
    <property type="entry name" value="Ionotropic_Glu_rcpt"/>
</dbReference>
<protein>
    <submittedName>
        <fullName evidence="7">Extracellular ligand-binding receptor</fullName>
    </submittedName>
</protein>
<evidence type="ECO:0000256" key="4">
    <source>
        <dbReference type="ARBA" id="ARBA00023136"/>
    </source>
</evidence>
<dbReference type="PANTHER" id="PTHR34836">
    <property type="entry name" value="OS06G0188250 PROTEIN"/>
    <property type="match status" value="1"/>
</dbReference>
<dbReference type="InterPro" id="IPR044440">
    <property type="entry name" value="GABAb_receptor_plant_PBP1"/>
</dbReference>
<evidence type="ECO:0000256" key="2">
    <source>
        <dbReference type="ARBA" id="ARBA00022692"/>
    </source>
</evidence>
<evidence type="ECO:0000313" key="8">
    <source>
        <dbReference type="Proteomes" id="UP000245207"/>
    </source>
</evidence>
<evidence type="ECO:0000256" key="5">
    <source>
        <dbReference type="SAM" id="Phobius"/>
    </source>
</evidence>
<organism evidence="7 8">
    <name type="scientific">Artemisia annua</name>
    <name type="common">Sweet wormwood</name>
    <dbReference type="NCBI Taxonomy" id="35608"/>
    <lineage>
        <taxon>Eukaryota</taxon>
        <taxon>Viridiplantae</taxon>
        <taxon>Streptophyta</taxon>
        <taxon>Embryophyta</taxon>
        <taxon>Tracheophyta</taxon>
        <taxon>Spermatophyta</taxon>
        <taxon>Magnoliopsida</taxon>
        <taxon>eudicotyledons</taxon>
        <taxon>Gunneridae</taxon>
        <taxon>Pentapetalae</taxon>
        <taxon>asterids</taxon>
        <taxon>campanulids</taxon>
        <taxon>Asterales</taxon>
        <taxon>Asteraceae</taxon>
        <taxon>Asteroideae</taxon>
        <taxon>Anthemideae</taxon>
        <taxon>Artemisiinae</taxon>
        <taxon>Artemisia</taxon>
    </lineage>
</organism>
<keyword evidence="4 5" id="KW-0472">Membrane</keyword>
<feature type="transmembrane region" description="Helical" evidence="5">
    <location>
        <begin position="541"/>
        <end position="560"/>
    </location>
</feature>
<dbReference type="Pfam" id="PF01094">
    <property type="entry name" value="ANF_receptor"/>
    <property type="match status" value="1"/>
</dbReference>
<comment type="subcellular location">
    <subcellularLocation>
        <location evidence="1">Membrane</location>
    </subcellularLocation>
</comment>
<dbReference type="Gene3D" id="3.40.50.2300">
    <property type="match status" value="2"/>
</dbReference>
<evidence type="ECO:0000256" key="3">
    <source>
        <dbReference type="ARBA" id="ARBA00022989"/>
    </source>
</evidence>
<keyword evidence="8" id="KW-1185">Reference proteome</keyword>
<name>A0A2U1MNU2_ARTAN</name>
<accession>A0A2U1MNU2</accession>
<dbReference type="Gene3D" id="1.10.287.70">
    <property type="match status" value="1"/>
</dbReference>
<dbReference type="GO" id="GO:0016020">
    <property type="term" value="C:membrane"/>
    <property type="evidence" value="ECO:0007669"/>
    <property type="project" value="UniProtKB-SubCell"/>
</dbReference>
<feature type="transmembrane region" description="Helical" evidence="5">
    <location>
        <begin position="509"/>
        <end position="529"/>
    </location>
</feature>
<dbReference type="SUPFAM" id="SSF53822">
    <property type="entry name" value="Periplasmic binding protein-like I"/>
    <property type="match status" value="1"/>
</dbReference>
<dbReference type="FunFam" id="3.40.50.2300:FF:000188">
    <property type="entry name" value="Glutamate receptor"/>
    <property type="match status" value="1"/>
</dbReference>
<dbReference type="InterPro" id="IPR001828">
    <property type="entry name" value="ANF_lig-bd_rcpt"/>
</dbReference>
<dbReference type="AlphaFoldDB" id="A0A2U1MNU2"/>
<gene>
    <name evidence="7" type="ORF">CTI12_AA359720</name>
</gene>
<keyword evidence="2 5" id="KW-0812">Transmembrane</keyword>
<dbReference type="EMBL" id="PKPP01004761">
    <property type="protein sequence ID" value="PWA62886.1"/>
    <property type="molecule type" value="Genomic_DNA"/>
</dbReference>
<dbReference type="Gene3D" id="3.40.190.10">
    <property type="entry name" value="Periplasmic binding protein-like II"/>
    <property type="match status" value="1"/>
</dbReference>
<evidence type="ECO:0000256" key="1">
    <source>
        <dbReference type="ARBA" id="ARBA00004370"/>
    </source>
</evidence>
<dbReference type="PANTHER" id="PTHR34836:SF6">
    <property type="entry name" value="PERIPLASMIC BINDING PROTEIN-LIKE I"/>
    <property type="match status" value="1"/>
</dbReference>
<dbReference type="SUPFAM" id="SSF53850">
    <property type="entry name" value="Periplasmic binding protein-like II"/>
    <property type="match status" value="1"/>
</dbReference>
<keyword evidence="3 5" id="KW-1133">Transmembrane helix</keyword>
<dbReference type="OrthoDB" id="5984008at2759"/>